<evidence type="ECO:0000256" key="1">
    <source>
        <dbReference type="SAM" id="MobiDB-lite"/>
    </source>
</evidence>
<sequence length="501" mass="53350">MIETDRLLQPYEVDGLVRADVLLAVRDAEVQTRMSERRKLRLAVRWCVLNPGSADDRADLADVERSYGIDLPDLHIAGEGTPLLAAGAPEAFAAASGVSAASGQSALADALDLTHRLRRIMRGVEGLTVPVWKARKVAQLTRPMPAEAAVWVDQELAPKLAAGLGFVTIERTVLAAMAAFCPELLDEREKQGKAAWRVEVDDRRGEGWDGTSVLDALGDTADLHDFHDLVCAVADRLGELGDTDTVGQRRAKALGVIGRGEHGALLGGAGTVAAAGDRVPERSDGVGGSAGQPSADDAGDGPAVPARSERTEVALAASAGSATVVPSRRVSRRLFVHIDAAMLAQLNADPDSGSVTAGAGATVDVERLGVATAAWVRSWLGSDQALKVTPVVDLGGGGGVDRHDPPPWMREQVVLRDRHCVHPYCEVDSRSCDLDHIEPYRPHGPPGQTRPENLAPLCRRAHVAKTHLGWRYVRNRDGTYTWTDSSGLRYLVTPEGTFPIG</sequence>
<reference evidence="4" key="1">
    <citation type="submission" date="2018-09" db="EMBL/GenBank/DDBJ databases">
        <authorList>
            <person name="Zhu H."/>
        </authorList>
    </citation>
    <scope>NUCLEOTIDE SEQUENCE [LARGE SCALE GENOMIC DNA]</scope>
    <source>
        <strain evidence="4">K1W22B-1</strain>
    </source>
</reference>
<keyword evidence="4" id="KW-1185">Reference proteome</keyword>
<comment type="caution">
    <text evidence="3">The sequence shown here is derived from an EMBL/GenBank/DDBJ whole genome shotgun (WGS) entry which is preliminary data.</text>
</comment>
<proteinExistence type="predicted"/>
<feature type="region of interest" description="Disordered" evidence="1">
    <location>
        <begin position="278"/>
        <end position="307"/>
    </location>
</feature>
<gene>
    <name evidence="3" type="ORF">D4739_13210</name>
</gene>
<dbReference type="Proteomes" id="UP000276542">
    <property type="component" value="Unassembled WGS sequence"/>
</dbReference>
<feature type="compositionally biased region" description="Low complexity" evidence="1">
    <location>
        <begin position="291"/>
        <end position="306"/>
    </location>
</feature>
<dbReference type="OrthoDB" id="3778721at2"/>
<dbReference type="GO" id="GO:0004519">
    <property type="term" value="F:endonuclease activity"/>
    <property type="evidence" value="ECO:0007669"/>
    <property type="project" value="UniProtKB-KW"/>
</dbReference>
<keyword evidence="3" id="KW-0540">Nuclease</keyword>
<dbReference type="Gene3D" id="1.10.30.50">
    <property type="match status" value="1"/>
</dbReference>
<evidence type="ECO:0000313" key="4">
    <source>
        <dbReference type="Proteomes" id="UP000276542"/>
    </source>
</evidence>
<dbReference type="EMBL" id="QYRP01000002">
    <property type="protein sequence ID" value="RJS47080.1"/>
    <property type="molecule type" value="Genomic_DNA"/>
</dbReference>
<accession>A0A3A5HGR3</accession>
<dbReference type="RefSeq" id="WP_120061050.1">
    <property type="nucleotide sequence ID" value="NZ_QYRP01000002.1"/>
</dbReference>
<dbReference type="InterPro" id="IPR003615">
    <property type="entry name" value="HNH_nuc"/>
</dbReference>
<evidence type="ECO:0000313" key="3">
    <source>
        <dbReference type="EMBL" id="RJS47080.1"/>
    </source>
</evidence>
<keyword evidence="3" id="KW-0255">Endonuclease</keyword>
<dbReference type="CDD" id="cd00085">
    <property type="entry name" value="HNHc"/>
    <property type="match status" value="1"/>
</dbReference>
<organism evidence="3 4">
    <name type="scientific">Nocardioides cavernaquae</name>
    <dbReference type="NCBI Taxonomy" id="2321396"/>
    <lineage>
        <taxon>Bacteria</taxon>
        <taxon>Bacillati</taxon>
        <taxon>Actinomycetota</taxon>
        <taxon>Actinomycetes</taxon>
        <taxon>Propionibacteriales</taxon>
        <taxon>Nocardioidaceae</taxon>
        <taxon>Nocardioides</taxon>
    </lineage>
</organism>
<protein>
    <submittedName>
        <fullName evidence="3">HNH endonuclease</fullName>
    </submittedName>
</protein>
<evidence type="ECO:0000259" key="2">
    <source>
        <dbReference type="SMART" id="SM00507"/>
    </source>
</evidence>
<keyword evidence="3" id="KW-0378">Hydrolase</keyword>
<feature type="domain" description="HNH nuclease" evidence="2">
    <location>
        <begin position="408"/>
        <end position="463"/>
    </location>
</feature>
<name>A0A3A5HGR3_9ACTN</name>
<dbReference type="AlphaFoldDB" id="A0A3A5HGR3"/>
<dbReference type="SMART" id="SM00507">
    <property type="entry name" value="HNHc"/>
    <property type="match status" value="1"/>
</dbReference>